<comment type="subcellular location">
    <subcellularLocation>
        <location evidence="1 7">Secreted</location>
    </subcellularLocation>
</comment>
<gene>
    <name evidence="9" type="ORF">V6N12_018179</name>
</gene>
<keyword evidence="10" id="KW-1185">Reference proteome</keyword>
<comment type="function">
    <text evidence="7">Controls stomatal patterning.</text>
</comment>
<reference evidence="9 10" key="1">
    <citation type="journal article" date="2024" name="G3 (Bethesda)">
        <title>Genome assembly of Hibiscus sabdariffa L. provides insights into metabolisms of medicinal natural products.</title>
        <authorList>
            <person name="Kim T."/>
        </authorList>
    </citation>
    <scope>NUCLEOTIDE SEQUENCE [LARGE SCALE GENOMIC DNA]</scope>
    <source>
        <strain evidence="9">TK-2024</strain>
        <tissue evidence="9">Old leaves</tissue>
    </source>
</reference>
<evidence type="ECO:0000256" key="1">
    <source>
        <dbReference type="ARBA" id="ARBA00004613"/>
    </source>
</evidence>
<feature type="region of interest" description="Disordered" evidence="8">
    <location>
        <begin position="30"/>
        <end position="69"/>
    </location>
</feature>
<evidence type="ECO:0000256" key="4">
    <source>
        <dbReference type="ARBA" id="ARBA00022525"/>
    </source>
</evidence>
<evidence type="ECO:0000313" key="9">
    <source>
        <dbReference type="EMBL" id="KAK8509091.1"/>
    </source>
</evidence>
<feature type="compositionally biased region" description="Basic and acidic residues" evidence="8">
    <location>
        <begin position="49"/>
        <end position="58"/>
    </location>
</feature>
<dbReference type="EMBL" id="JBBPBM010000093">
    <property type="protein sequence ID" value="KAK8509091.1"/>
    <property type="molecule type" value="Genomic_DNA"/>
</dbReference>
<evidence type="ECO:0000256" key="3">
    <source>
        <dbReference type="ARBA" id="ARBA00022473"/>
    </source>
</evidence>
<keyword evidence="4 7" id="KW-0964">Secreted</keyword>
<comment type="similarity">
    <text evidence="2 7">Belongs to the plant cysteine rich small secretory peptide family. Epidermal patterning factor subfamily.</text>
</comment>
<sequence length="120" mass="13494">MKQRMCCFLILVMQIISWLHVSAMSSASPQHAHQTDTVPEFPGVAFDSKQGRGVETEKTKRRRELGRIGSRPPNCQRKCGVCMPCVATQIPTTSGELGTQYTNYEPEGWKCKCHSTFFNP</sequence>
<feature type="chain" id="PRO_5044966402" description="Epidermal patterning factor-like protein" evidence="7">
    <location>
        <begin position="24"/>
        <end position="120"/>
    </location>
</feature>
<evidence type="ECO:0000256" key="8">
    <source>
        <dbReference type="SAM" id="MobiDB-lite"/>
    </source>
</evidence>
<dbReference type="Pfam" id="PF17181">
    <property type="entry name" value="EPF"/>
    <property type="match status" value="1"/>
</dbReference>
<evidence type="ECO:0000313" key="10">
    <source>
        <dbReference type="Proteomes" id="UP001472677"/>
    </source>
</evidence>
<accession>A0ABR2BPL7</accession>
<dbReference type="PANTHER" id="PTHR33109">
    <property type="entry name" value="EPIDERMAL PATTERNING FACTOR-LIKE PROTEIN 4"/>
    <property type="match status" value="1"/>
</dbReference>
<name>A0ABR2BPL7_9ROSI</name>
<dbReference type="PANTHER" id="PTHR33109:SF102">
    <property type="entry name" value="EPIDERMAL PATTERNING FACTOR-LIKE PROTEIN 1"/>
    <property type="match status" value="1"/>
</dbReference>
<dbReference type="InterPro" id="IPR039455">
    <property type="entry name" value="EPFL"/>
</dbReference>
<evidence type="ECO:0000256" key="2">
    <source>
        <dbReference type="ARBA" id="ARBA00008127"/>
    </source>
</evidence>
<keyword evidence="6" id="KW-1015">Disulfide bond</keyword>
<keyword evidence="3 7" id="KW-0217">Developmental protein</keyword>
<feature type="signal peptide" evidence="7">
    <location>
        <begin position="1"/>
        <end position="23"/>
    </location>
</feature>
<evidence type="ECO:0000256" key="5">
    <source>
        <dbReference type="ARBA" id="ARBA00022729"/>
    </source>
</evidence>
<proteinExistence type="inferred from homology"/>
<keyword evidence="5 7" id="KW-0732">Signal</keyword>
<comment type="caution">
    <text evidence="9">The sequence shown here is derived from an EMBL/GenBank/DDBJ whole genome shotgun (WGS) entry which is preliminary data.</text>
</comment>
<dbReference type="Proteomes" id="UP001472677">
    <property type="component" value="Unassembled WGS sequence"/>
</dbReference>
<evidence type="ECO:0000256" key="6">
    <source>
        <dbReference type="ARBA" id="ARBA00023157"/>
    </source>
</evidence>
<organism evidence="9 10">
    <name type="scientific">Hibiscus sabdariffa</name>
    <name type="common">roselle</name>
    <dbReference type="NCBI Taxonomy" id="183260"/>
    <lineage>
        <taxon>Eukaryota</taxon>
        <taxon>Viridiplantae</taxon>
        <taxon>Streptophyta</taxon>
        <taxon>Embryophyta</taxon>
        <taxon>Tracheophyta</taxon>
        <taxon>Spermatophyta</taxon>
        <taxon>Magnoliopsida</taxon>
        <taxon>eudicotyledons</taxon>
        <taxon>Gunneridae</taxon>
        <taxon>Pentapetalae</taxon>
        <taxon>rosids</taxon>
        <taxon>malvids</taxon>
        <taxon>Malvales</taxon>
        <taxon>Malvaceae</taxon>
        <taxon>Malvoideae</taxon>
        <taxon>Hibiscus</taxon>
    </lineage>
</organism>
<evidence type="ECO:0000256" key="7">
    <source>
        <dbReference type="RuleBase" id="RU367102"/>
    </source>
</evidence>
<protein>
    <recommendedName>
        <fullName evidence="7">Epidermal patterning factor-like protein</fullName>
    </recommendedName>
</protein>